<accession>A0A087TD45</accession>
<dbReference type="EMBL" id="KK114660">
    <property type="protein sequence ID" value="KFM63034.1"/>
    <property type="molecule type" value="Genomic_DNA"/>
</dbReference>
<dbReference type="Proteomes" id="UP000054359">
    <property type="component" value="Unassembled WGS sequence"/>
</dbReference>
<feature type="non-terminal residue" evidence="1">
    <location>
        <position position="64"/>
    </location>
</feature>
<evidence type="ECO:0000313" key="1">
    <source>
        <dbReference type="EMBL" id="KFM63034.1"/>
    </source>
</evidence>
<protein>
    <submittedName>
        <fullName evidence="1">Uncharacterized protein</fullName>
    </submittedName>
</protein>
<proteinExistence type="predicted"/>
<gene>
    <name evidence="1" type="ORF">X975_21711</name>
</gene>
<reference evidence="1 2" key="1">
    <citation type="submission" date="2013-11" db="EMBL/GenBank/DDBJ databases">
        <title>Genome sequencing of Stegodyphus mimosarum.</title>
        <authorList>
            <person name="Bechsgaard J."/>
        </authorList>
    </citation>
    <scope>NUCLEOTIDE SEQUENCE [LARGE SCALE GENOMIC DNA]</scope>
</reference>
<sequence>MVTNFSTFEFHQMLKEDHSSHRKVQANEAWKMPDMLLTSAFPWPTCTCMLAHLTLKICIVCLEA</sequence>
<dbReference type="AlphaFoldDB" id="A0A087TD45"/>
<organism evidence="1 2">
    <name type="scientific">Stegodyphus mimosarum</name>
    <name type="common">African social velvet spider</name>
    <dbReference type="NCBI Taxonomy" id="407821"/>
    <lineage>
        <taxon>Eukaryota</taxon>
        <taxon>Metazoa</taxon>
        <taxon>Ecdysozoa</taxon>
        <taxon>Arthropoda</taxon>
        <taxon>Chelicerata</taxon>
        <taxon>Arachnida</taxon>
        <taxon>Araneae</taxon>
        <taxon>Araneomorphae</taxon>
        <taxon>Entelegynae</taxon>
        <taxon>Eresoidea</taxon>
        <taxon>Eresidae</taxon>
        <taxon>Stegodyphus</taxon>
    </lineage>
</organism>
<keyword evidence="2" id="KW-1185">Reference proteome</keyword>
<name>A0A087TD45_STEMI</name>
<evidence type="ECO:0000313" key="2">
    <source>
        <dbReference type="Proteomes" id="UP000054359"/>
    </source>
</evidence>